<name>A0AAD7G0N9_9AGAR</name>
<comment type="caution">
    <text evidence="1">The sequence shown here is derived from an EMBL/GenBank/DDBJ whole genome shotgun (WGS) entry which is preliminary data.</text>
</comment>
<sequence length="280" mass="31676">MEIKDSVVLPESPATPPSIARFLTSSHGAPDDLESRIAKEHIHHLESHLTSVQNLISVECVAELARSIESHKAIMSPIRRLPNELMVEIFSLAARAAFHWWDISETREPVTSQAPWVFTHVCQLWAELALGSRALWSRIFVDLDAIDEEAQGVVSILKLFLERSGILPLNVKIFYEGFHLTPDARLETHRAFDVALRHVERWGNVHLYLAWPLLLSNIAAMRGHFSTLKTLTVFSTLMTKWTRATSRTHLPLRPISLPSKHIFMLLACCVARHSSFRGTS</sequence>
<organism evidence="1 2">
    <name type="scientific">Roridomyces roridus</name>
    <dbReference type="NCBI Taxonomy" id="1738132"/>
    <lineage>
        <taxon>Eukaryota</taxon>
        <taxon>Fungi</taxon>
        <taxon>Dikarya</taxon>
        <taxon>Basidiomycota</taxon>
        <taxon>Agaricomycotina</taxon>
        <taxon>Agaricomycetes</taxon>
        <taxon>Agaricomycetidae</taxon>
        <taxon>Agaricales</taxon>
        <taxon>Marasmiineae</taxon>
        <taxon>Mycenaceae</taxon>
        <taxon>Roridomyces</taxon>
    </lineage>
</organism>
<accession>A0AAD7G0N9</accession>
<dbReference type="Proteomes" id="UP001221142">
    <property type="component" value="Unassembled WGS sequence"/>
</dbReference>
<reference evidence="1" key="1">
    <citation type="submission" date="2023-03" db="EMBL/GenBank/DDBJ databases">
        <title>Massive genome expansion in bonnet fungi (Mycena s.s.) driven by repeated elements and novel gene families across ecological guilds.</title>
        <authorList>
            <consortium name="Lawrence Berkeley National Laboratory"/>
            <person name="Harder C.B."/>
            <person name="Miyauchi S."/>
            <person name="Viragh M."/>
            <person name="Kuo A."/>
            <person name="Thoen E."/>
            <person name="Andreopoulos B."/>
            <person name="Lu D."/>
            <person name="Skrede I."/>
            <person name="Drula E."/>
            <person name="Henrissat B."/>
            <person name="Morin E."/>
            <person name="Kohler A."/>
            <person name="Barry K."/>
            <person name="LaButti K."/>
            <person name="Morin E."/>
            <person name="Salamov A."/>
            <person name="Lipzen A."/>
            <person name="Mereny Z."/>
            <person name="Hegedus B."/>
            <person name="Baldrian P."/>
            <person name="Stursova M."/>
            <person name="Weitz H."/>
            <person name="Taylor A."/>
            <person name="Grigoriev I.V."/>
            <person name="Nagy L.G."/>
            <person name="Martin F."/>
            <person name="Kauserud H."/>
        </authorList>
    </citation>
    <scope>NUCLEOTIDE SEQUENCE</scope>
    <source>
        <strain evidence="1">9284</strain>
    </source>
</reference>
<evidence type="ECO:0008006" key="3">
    <source>
        <dbReference type="Google" id="ProtNLM"/>
    </source>
</evidence>
<gene>
    <name evidence="1" type="ORF">FB45DRAFT_211778</name>
</gene>
<dbReference type="AlphaFoldDB" id="A0AAD7G0N9"/>
<evidence type="ECO:0000313" key="2">
    <source>
        <dbReference type="Proteomes" id="UP001221142"/>
    </source>
</evidence>
<keyword evidence="2" id="KW-1185">Reference proteome</keyword>
<dbReference type="EMBL" id="JARKIF010000002">
    <property type="protein sequence ID" value="KAJ7647973.1"/>
    <property type="molecule type" value="Genomic_DNA"/>
</dbReference>
<evidence type="ECO:0000313" key="1">
    <source>
        <dbReference type="EMBL" id="KAJ7647973.1"/>
    </source>
</evidence>
<protein>
    <recommendedName>
        <fullName evidence="3">F-box domain-containing protein</fullName>
    </recommendedName>
</protein>
<proteinExistence type="predicted"/>